<sequence>MLRHSEGNVDATEVHTVYEHCQQAKVAVSRAAIFLHPHPVRFVLLHFRLHSRPGAAGSVTFCE</sequence>
<reference evidence="1" key="1">
    <citation type="submission" date="2024-04" db="UniProtKB">
        <authorList>
            <consortium name="EnsemblMetazoa"/>
        </authorList>
    </citation>
    <scope>IDENTIFICATION</scope>
    <source>
        <strain evidence="1">EBRO</strain>
    </source>
</reference>
<name>A0AAG5CSZ0_ANOAO</name>
<dbReference type="AlphaFoldDB" id="A0AAG5CSZ0"/>
<dbReference type="Proteomes" id="UP000075880">
    <property type="component" value="Unassembled WGS sequence"/>
</dbReference>
<evidence type="ECO:0000313" key="2">
    <source>
        <dbReference type="Proteomes" id="UP000075880"/>
    </source>
</evidence>
<accession>A0AAG5CSZ0</accession>
<proteinExistence type="predicted"/>
<dbReference type="EnsemblMetazoa" id="ENSAATROPT001750">
    <property type="protein sequence ID" value="ENSAATROPP001683"/>
    <property type="gene ID" value="ENSAATROPG001379"/>
</dbReference>
<keyword evidence="2" id="KW-1185">Reference proteome</keyword>
<evidence type="ECO:0000313" key="1">
    <source>
        <dbReference type="EnsemblMetazoa" id="ENSAATROPP001683"/>
    </source>
</evidence>
<protein>
    <submittedName>
        <fullName evidence="1">Uncharacterized protein</fullName>
    </submittedName>
</protein>
<organism evidence="1 2">
    <name type="scientific">Anopheles atroparvus</name>
    <name type="common">European mosquito</name>
    <dbReference type="NCBI Taxonomy" id="41427"/>
    <lineage>
        <taxon>Eukaryota</taxon>
        <taxon>Metazoa</taxon>
        <taxon>Ecdysozoa</taxon>
        <taxon>Arthropoda</taxon>
        <taxon>Hexapoda</taxon>
        <taxon>Insecta</taxon>
        <taxon>Pterygota</taxon>
        <taxon>Neoptera</taxon>
        <taxon>Endopterygota</taxon>
        <taxon>Diptera</taxon>
        <taxon>Nematocera</taxon>
        <taxon>Culicoidea</taxon>
        <taxon>Culicidae</taxon>
        <taxon>Anophelinae</taxon>
        <taxon>Anopheles</taxon>
    </lineage>
</organism>